<keyword evidence="1" id="KW-0812">Transmembrane</keyword>
<evidence type="ECO:0000256" key="1">
    <source>
        <dbReference type="SAM" id="Phobius"/>
    </source>
</evidence>
<evidence type="ECO:0000313" key="3">
    <source>
        <dbReference type="Proteomes" id="UP000622552"/>
    </source>
</evidence>
<accession>A0A8J7GJJ7</accession>
<proteinExistence type="predicted"/>
<gene>
    <name evidence="2" type="ORF">IW245_005510</name>
</gene>
<comment type="caution">
    <text evidence="2">The sequence shown here is derived from an EMBL/GenBank/DDBJ whole genome shotgun (WGS) entry which is preliminary data.</text>
</comment>
<feature type="transmembrane region" description="Helical" evidence="1">
    <location>
        <begin position="47"/>
        <end position="71"/>
    </location>
</feature>
<dbReference type="PANTHER" id="PTHR35007">
    <property type="entry name" value="INTEGRAL MEMBRANE PROTEIN-RELATED"/>
    <property type="match status" value="1"/>
</dbReference>
<dbReference type="Proteomes" id="UP000622552">
    <property type="component" value="Unassembled WGS sequence"/>
</dbReference>
<keyword evidence="1" id="KW-0472">Membrane</keyword>
<organism evidence="2 3">
    <name type="scientific">Longispora fulva</name>
    <dbReference type="NCBI Taxonomy" id="619741"/>
    <lineage>
        <taxon>Bacteria</taxon>
        <taxon>Bacillati</taxon>
        <taxon>Actinomycetota</taxon>
        <taxon>Actinomycetes</taxon>
        <taxon>Micromonosporales</taxon>
        <taxon>Micromonosporaceae</taxon>
        <taxon>Longispora</taxon>
    </lineage>
</organism>
<reference evidence="2" key="1">
    <citation type="submission" date="2020-11" db="EMBL/GenBank/DDBJ databases">
        <title>Sequencing the genomes of 1000 actinobacteria strains.</title>
        <authorList>
            <person name="Klenk H.-P."/>
        </authorList>
    </citation>
    <scope>NUCLEOTIDE SEQUENCE</scope>
    <source>
        <strain evidence="2">DSM 45356</strain>
    </source>
</reference>
<evidence type="ECO:0000313" key="2">
    <source>
        <dbReference type="EMBL" id="MBG6139316.1"/>
    </source>
</evidence>
<dbReference type="AlphaFoldDB" id="A0A8J7GJJ7"/>
<feature type="transmembrane region" description="Helical" evidence="1">
    <location>
        <begin position="83"/>
        <end position="102"/>
    </location>
</feature>
<protein>
    <submittedName>
        <fullName evidence="2">Flp pilus assembly protein TadB</fullName>
    </submittedName>
</protein>
<keyword evidence="3" id="KW-1185">Reference proteome</keyword>
<dbReference type="PANTHER" id="PTHR35007:SF4">
    <property type="entry name" value="CONSERVED TRANSMEMBRANE PROTEIN-RELATED"/>
    <property type="match status" value="1"/>
</dbReference>
<dbReference type="EMBL" id="JADOUF010000001">
    <property type="protein sequence ID" value="MBG6139316.1"/>
    <property type="molecule type" value="Genomic_DNA"/>
</dbReference>
<sequence>MTAEGRLLAAWRLAERTGAPLADTLDLVVLDLREEQSRRAGTAAQLAGARATMAILTALPAMGLALGYAIGGDPLAVLLHTRFGAVCAVLALLLQLLGLTWADRLVRHASA</sequence>
<keyword evidence="1" id="KW-1133">Transmembrane helix</keyword>
<name>A0A8J7GJJ7_9ACTN</name>
<dbReference type="RefSeq" id="WP_197005985.1">
    <property type="nucleotide sequence ID" value="NZ_BONS01000012.1"/>
</dbReference>